<proteinExistence type="predicted"/>
<accession>A0AAV9QEY1</accession>
<evidence type="ECO:0008006" key="5">
    <source>
        <dbReference type="Google" id="ProtNLM"/>
    </source>
</evidence>
<dbReference type="Gene3D" id="3.30.420.80">
    <property type="entry name" value="Ribosomal protein S11"/>
    <property type="match status" value="1"/>
</dbReference>
<dbReference type="SUPFAM" id="SSF53137">
    <property type="entry name" value="Translational machinery components"/>
    <property type="match status" value="1"/>
</dbReference>
<evidence type="ECO:0000256" key="2">
    <source>
        <dbReference type="ARBA" id="ARBA00023274"/>
    </source>
</evidence>
<dbReference type="GO" id="GO:0003735">
    <property type="term" value="F:structural constituent of ribosome"/>
    <property type="evidence" value="ECO:0007669"/>
    <property type="project" value="InterPro"/>
</dbReference>
<dbReference type="Proteomes" id="UP001345827">
    <property type="component" value="Unassembled WGS sequence"/>
</dbReference>
<dbReference type="GO" id="GO:0006412">
    <property type="term" value="P:translation"/>
    <property type="evidence" value="ECO:0007669"/>
    <property type="project" value="InterPro"/>
</dbReference>
<dbReference type="EMBL" id="JAXLQG010000006">
    <property type="protein sequence ID" value="KAK5538968.1"/>
    <property type="molecule type" value="Genomic_DNA"/>
</dbReference>
<dbReference type="InterPro" id="IPR036967">
    <property type="entry name" value="Ribosomal_uS11_sf"/>
</dbReference>
<protein>
    <recommendedName>
        <fullName evidence="5">Ribosomal protein S11</fullName>
    </recommendedName>
</protein>
<keyword evidence="1" id="KW-0689">Ribosomal protein</keyword>
<name>A0AAV9QEY1_9PEZI</name>
<keyword evidence="2" id="KW-0687">Ribonucleoprotein</keyword>
<sequence length="253" mass="28308">MARPLALSICRSCRQSYFSRTFSSTTRKHAVEGGGGLAARRGIRVDQPEKEPETIDTFMQALRQPQRQQQQQSSSSSLWSGELRNIARSAQDEAATRPSSRVSADEPYHLNVYAHKHNMHVTFTDPSRNPILSLSCGNIGLRHSQRSTYDACFQLAAYTFRKMAEKQWRVGGKKMTHNPMKTLSDIRRPGAQFGGTGIEVIFRGFGAGREAFQKALLGTEGRMIKPLISKVTDSTRLKFGEICADRIRKTGWG</sequence>
<dbReference type="GO" id="GO:0005840">
    <property type="term" value="C:ribosome"/>
    <property type="evidence" value="ECO:0007669"/>
    <property type="project" value="UniProtKB-KW"/>
</dbReference>
<reference evidence="3 4" key="1">
    <citation type="submission" date="2023-06" db="EMBL/GenBank/DDBJ databases">
        <title>Black Yeasts Isolated from many extreme environments.</title>
        <authorList>
            <person name="Coleine C."/>
            <person name="Stajich J.E."/>
            <person name="Selbmann L."/>
        </authorList>
    </citation>
    <scope>NUCLEOTIDE SEQUENCE [LARGE SCALE GENOMIC DNA]</scope>
    <source>
        <strain evidence="3 4">CCFEE 5887</strain>
    </source>
</reference>
<keyword evidence="4" id="KW-1185">Reference proteome</keyword>
<organism evidence="3 4">
    <name type="scientific">Vermiconidia calcicola</name>
    <dbReference type="NCBI Taxonomy" id="1690605"/>
    <lineage>
        <taxon>Eukaryota</taxon>
        <taxon>Fungi</taxon>
        <taxon>Dikarya</taxon>
        <taxon>Ascomycota</taxon>
        <taxon>Pezizomycotina</taxon>
        <taxon>Dothideomycetes</taxon>
        <taxon>Dothideomycetidae</taxon>
        <taxon>Mycosphaerellales</taxon>
        <taxon>Extremaceae</taxon>
        <taxon>Vermiconidia</taxon>
    </lineage>
</organism>
<comment type="caution">
    <text evidence="3">The sequence shown here is derived from an EMBL/GenBank/DDBJ whole genome shotgun (WGS) entry which is preliminary data.</text>
</comment>
<dbReference type="GO" id="GO:1990904">
    <property type="term" value="C:ribonucleoprotein complex"/>
    <property type="evidence" value="ECO:0007669"/>
    <property type="project" value="UniProtKB-KW"/>
</dbReference>
<evidence type="ECO:0000313" key="4">
    <source>
        <dbReference type="Proteomes" id="UP001345827"/>
    </source>
</evidence>
<gene>
    <name evidence="3" type="ORF">LTR25_004512</name>
</gene>
<evidence type="ECO:0000256" key="1">
    <source>
        <dbReference type="ARBA" id="ARBA00022980"/>
    </source>
</evidence>
<dbReference type="AlphaFoldDB" id="A0AAV9QEY1"/>
<evidence type="ECO:0000313" key="3">
    <source>
        <dbReference type="EMBL" id="KAK5538968.1"/>
    </source>
</evidence>